<evidence type="ECO:0000313" key="4">
    <source>
        <dbReference type="Proteomes" id="UP000661012"/>
    </source>
</evidence>
<evidence type="ECO:0000313" key="2">
    <source>
        <dbReference type="EMBL" id="TKJ81793.1"/>
    </source>
</evidence>
<keyword evidence="4" id="KW-1185">Reference proteome</keyword>
<reference evidence="2 3" key="1">
    <citation type="journal article" date="2019" name="Sci. Rep.">
        <title>Differences in resource use lead to coexistence of seed-transmitted microbial populations.</title>
        <authorList>
            <person name="Torres-Cortes G."/>
            <person name="Garcia B.J."/>
            <person name="Compant S."/>
            <person name="Rezki S."/>
            <person name="Jones P."/>
            <person name="Preveaux A."/>
            <person name="Briand M."/>
            <person name="Roulet A."/>
            <person name="Bouchez O."/>
            <person name="Jacobson D."/>
            <person name="Barret M."/>
        </authorList>
    </citation>
    <scope>NUCLEOTIDE SEQUENCE [LARGE SCALE GENOMIC DNA]</scope>
    <source>
        <strain evidence="2 3">CFBP13511</strain>
    </source>
</reference>
<dbReference type="Proteomes" id="UP000661012">
    <property type="component" value="Unassembled WGS sequence"/>
</dbReference>
<dbReference type="EMBL" id="QGAC01000065">
    <property type="protein sequence ID" value="TKJ81793.1"/>
    <property type="molecule type" value="Genomic_DNA"/>
</dbReference>
<evidence type="ECO:0000313" key="3">
    <source>
        <dbReference type="Proteomes" id="UP000306393"/>
    </source>
</evidence>
<dbReference type="RefSeq" id="WP_062749659.1">
    <property type="nucleotide sequence ID" value="NZ_JACYNM010000050.1"/>
</dbReference>
<organism evidence="2 3">
    <name type="scientific">Erwinia persicina</name>
    <dbReference type="NCBI Taxonomy" id="55211"/>
    <lineage>
        <taxon>Bacteria</taxon>
        <taxon>Pseudomonadati</taxon>
        <taxon>Pseudomonadota</taxon>
        <taxon>Gammaproteobacteria</taxon>
        <taxon>Enterobacterales</taxon>
        <taxon>Erwiniaceae</taxon>
        <taxon>Erwinia</taxon>
    </lineage>
</organism>
<reference evidence="1 4" key="2">
    <citation type="journal article" date="2020" name="FEMS Microbiol. Ecol.">
        <title>Temporal dynamics of bacterial communities during seed development and maturation.</title>
        <authorList>
            <person name="Chesneau G."/>
            <person name="Torres-Cortes G."/>
            <person name="Briand M."/>
            <person name="Darrasse A."/>
            <person name="Preveaux A."/>
            <person name="Marais C."/>
            <person name="Jacques M.A."/>
            <person name="Shade A."/>
            <person name="Barret M."/>
        </authorList>
    </citation>
    <scope>NUCLEOTIDE SEQUENCE [LARGE SCALE GENOMIC DNA]</scope>
    <source>
        <strain evidence="1 4">CFBP13732</strain>
    </source>
</reference>
<comment type="caution">
    <text evidence="2">The sequence shown here is derived from an EMBL/GenBank/DDBJ whole genome shotgun (WGS) entry which is preliminary data.</text>
</comment>
<dbReference type="OrthoDB" id="1084276at2"/>
<gene>
    <name evidence="2" type="ORF">EpCFBP13511_24220</name>
    <name evidence="1" type="ORF">IFT93_23935</name>
</gene>
<evidence type="ECO:0000313" key="1">
    <source>
        <dbReference type="EMBL" id="MBD8109407.1"/>
    </source>
</evidence>
<name>A0A4U3EN69_9GAMM</name>
<accession>A0A4U3EN69</accession>
<dbReference type="Proteomes" id="UP000306393">
    <property type="component" value="Unassembled WGS sequence"/>
</dbReference>
<dbReference type="AlphaFoldDB" id="A0A4U3EN69"/>
<proteinExistence type="predicted"/>
<protein>
    <submittedName>
        <fullName evidence="2">Lytic transglycosylase</fullName>
    </submittedName>
</protein>
<dbReference type="STRING" id="1219360.GCA_001571305_04565"/>
<sequence>MKQCVFYCKSWFRAKNKPIDVWLEKKAYKKHMAGESYTALIGSESTPSCFIEVMKNKGWVGVSFLNENLQEYLLYNFKILNDNRLFLSMAVYREFAEHDGEGAGILNVSHGTTYIFNENGSAVVREEQFNPYKLEESQTTVDVTGNYDMFPEFGEYDSLIRKERC</sequence>
<dbReference type="EMBL" id="JACYNN010000057">
    <property type="protein sequence ID" value="MBD8109407.1"/>
    <property type="molecule type" value="Genomic_DNA"/>
</dbReference>